<dbReference type="GO" id="GO:0004402">
    <property type="term" value="F:histone acetyltransferase activity"/>
    <property type="evidence" value="ECO:0007669"/>
    <property type="project" value="TreeGrafter"/>
</dbReference>
<dbReference type="CDD" id="cd04301">
    <property type="entry name" value="NAT_SF"/>
    <property type="match status" value="1"/>
</dbReference>
<evidence type="ECO:0000256" key="12">
    <source>
        <dbReference type="ARBA" id="ARBA00045375"/>
    </source>
</evidence>
<dbReference type="Gene3D" id="3.40.630.30">
    <property type="match status" value="1"/>
</dbReference>
<evidence type="ECO:0000256" key="13">
    <source>
        <dbReference type="ARBA" id="ARBA00047003"/>
    </source>
</evidence>
<dbReference type="Pfam" id="PF00583">
    <property type="entry name" value="Acetyltransf_1"/>
    <property type="match status" value="1"/>
</dbReference>
<keyword evidence="3" id="KW-0159">Chromosome partition</keyword>
<evidence type="ECO:0000256" key="11">
    <source>
        <dbReference type="ARBA" id="ARBA00032908"/>
    </source>
</evidence>
<evidence type="ECO:0000256" key="14">
    <source>
        <dbReference type="ARBA" id="ARBA00048017"/>
    </source>
</evidence>
<feature type="domain" description="N-acetyltransferase" evidence="16">
    <location>
        <begin position="66"/>
        <end position="237"/>
    </location>
</feature>
<comment type="similarity">
    <text evidence="6">Belongs to the acetyltransferase family. NAA60 subfamily.</text>
</comment>
<dbReference type="PROSITE" id="PS51186">
    <property type="entry name" value="GNAT"/>
    <property type="match status" value="1"/>
</dbReference>
<keyword evidence="4" id="KW-0156">Chromatin regulator</keyword>
<name>A0A6F9DLW4_9ASCI</name>
<keyword evidence="2 17" id="KW-0808">Transferase</keyword>
<sequence>MSTVMKMDNLECQDTSNNKDSDLCKQCNGKTQNFDCRKQCLCPLVEGHHMLTLHKNSRHYDFLSKLKLRFLCGDDIPCLKELCNEWFPIKYPDSWYNLVVFNEKFYSMAATLDDKIVAVLIAEIKPRHLVPKEDADLLSYCFHKDTKVAYILSLGVHHPHRRHGVASFLLKNFLWYISMCLSKSALVKAVYLHVLTTNLVAIKFYQGHNFKLLHYLPSYYMINGLPNDGYSYVLYINGGKSKTNCMDYFTAVIKFLQWLRFCHVPKKLCGILSYTLQQILPGSSPAPFISKSRQCHNL</sequence>
<accession>A0A6F9DLW4</accession>
<dbReference type="InterPro" id="IPR016181">
    <property type="entry name" value="Acyl_CoA_acyltransferase"/>
</dbReference>
<evidence type="ECO:0000256" key="3">
    <source>
        <dbReference type="ARBA" id="ARBA00022829"/>
    </source>
</evidence>
<evidence type="ECO:0000256" key="10">
    <source>
        <dbReference type="ARBA" id="ARBA00030719"/>
    </source>
</evidence>
<protein>
    <recommendedName>
        <fullName evidence="8">N-alpha-acetyltransferase 60</fullName>
        <ecNumber evidence="7">2.3.1.259</ecNumber>
        <ecNumber evidence="1">2.3.1.48</ecNumber>
    </recommendedName>
    <alternativeName>
        <fullName evidence="10">Histone acetyltransferase type B protein 4</fullName>
    </alternativeName>
    <alternativeName>
        <fullName evidence="11">N-acetyltransferase 15</fullName>
    </alternativeName>
    <alternativeName>
        <fullName evidence="9">N-alpha-acetyltransferase F</fullName>
    </alternativeName>
</protein>
<evidence type="ECO:0000256" key="9">
    <source>
        <dbReference type="ARBA" id="ARBA00030199"/>
    </source>
</evidence>
<dbReference type="InterPro" id="IPR045141">
    <property type="entry name" value="NAA60-like"/>
</dbReference>
<dbReference type="EC" id="2.3.1.259" evidence="7"/>
<dbReference type="PANTHER" id="PTHR14744:SF15">
    <property type="entry name" value="N-ALPHA-ACETYLTRANSFERASE 60"/>
    <property type="match status" value="1"/>
</dbReference>
<evidence type="ECO:0000256" key="2">
    <source>
        <dbReference type="ARBA" id="ARBA00022679"/>
    </source>
</evidence>
<dbReference type="EC" id="2.3.1.48" evidence="1"/>
<comment type="catalytic activity">
    <reaction evidence="14">
        <text>L-lysyl-[protein] + acetyl-CoA = N(6)-acetyl-L-lysyl-[protein] + CoA + H(+)</text>
        <dbReference type="Rhea" id="RHEA:45948"/>
        <dbReference type="Rhea" id="RHEA-COMP:9752"/>
        <dbReference type="Rhea" id="RHEA-COMP:10731"/>
        <dbReference type="ChEBI" id="CHEBI:15378"/>
        <dbReference type="ChEBI" id="CHEBI:29969"/>
        <dbReference type="ChEBI" id="CHEBI:57287"/>
        <dbReference type="ChEBI" id="CHEBI:57288"/>
        <dbReference type="ChEBI" id="CHEBI:61930"/>
        <dbReference type="EC" id="2.3.1.48"/>
    </reaction>
</comment>
<comment type="subunit">
    <text evidence="13">Monomer and homodimer; monomer in presence of substrate and homodimer in its absence.</text>
</comment>
<dbReference type="GO" id="GO:0000139">
    <property type="term" value="C:Golgi membrane"/>
    <property type="evidence" value="ECO:0007669"/>
    <property type="project" value="TreeGrafter"/>
</dbReference>
<comment type="catalytic activity">
    <reaction evidence="15">
        <text>N-terminal L-methionyl-[transmembrane protein] + acetyl-CoA = N-terminal N(alpha)-acetyl-L-methionyl-[transmembrane protein] + CoA + H(+)</text>
        <dbReference type="Rhea" id="RHEA:50604"/>
        <dbReference type="Rhea" id="RHEA-COMP:12745"/>
        <dbReference type="Rhea" id="RHEA-COMP:12746"/>
        <dbReference type="ChEBI" id="CHEBI:15378"/>
        <dbReference type="ChEBI" id="CHEBI:57287"/>
        <dbReference type="ChEBI" id="CHEBI:57288"/>
        <dbReference type="ChEBI" id="CHEBI:64731"/>
        <dbReference type="ChEBI" id="CHEBI:133414"/>
        <dbReference type="EC" id="2.3.1.259"/>
    </reaction>
</comment>
<dbReference type="InterPro" id="IPR000182">
    <property type="entry name" value="GNAT_dom"/>
</dbReference>
<evidence type="ECO:0000256" key="1">
    <source>
        <dbReference type="ARBA" id="ARBA00013184"/>
    </source>
</evidence>
<evidence type="ECO:0000256" key="15">
    <source>
        <dbReference type="ARBA" id="ARBA00048848"/>
    </source>
</evidence>
<evidence type="ECO:0000313" key="17">
    <source>
        <dbReference type="EMBL" id="CAB3264181.1"/>
    </source>
</evidence>
<dbReference type="GO" id="GO:0120518">
    <property type="term" value="F:protein N-terminal-methionine acetyltransferase activity"/>
    <property type="evidence" value="ECO:0007669"/>
    <property type="project" value="UniProtKB-EC"/>
</dbReference>
<evidence type="ECO:0000256" key="5">
    <source>
        <dbReference type="ARBA" id="ARBA00023315"/>
    </source>
</evidence>
<proteinExistence type="evidence at transcript level"/>
<evidence type="ECO:0000259" key="16">
    <source>
        <dbReference type="PROSITE" id="PS51186"/>
    </source>
</evidence>
<keyword evidence="5" id="KW-0012">Acyltransferase</keyword>
<organism evidence="17">
    <name type="scientific">Phallusia mammillata</name>
    <dbReference type="NCBI Taxonomy" id="59560"/>
    <lineage>
        <taxon>Eukaryota</taxon>
        <taxon>Metazoa</taxon>
        <taxon>Chordata</taxon>
        <taxon>Tunicata</taxon>
        <taxon>Ascidiacea</taxon>
        <taxon>Phlebobranchia</taxon>
        <taxon>Ascidiidae</taxon>
        <taxon>Phallusia</taxon>
    </lineage>
</organism>
<dbReference type="GO" id="GO:0007059">
    <property type="term" value="P:chromosome segregation"/>
    <property type="evidence" value="ECO:0007669"/>
    <property type="project" value="UniProtKB-KW"/>
</dbReference>
<evidence type="ECO:0000256" key="7">
    <source>
        <dbReference type="ARBA" id="ARBA00026111"/>
    </source>
</evidence>
<dbReference type="AlphaFoldDB" id="A0A6F9DLW4"/>
<evidence type="ECO:0000256" key="6">
    <source>
        <dbReference type="ARBA" id="ARBA00025774"/>
    </source>
</evidence>
<dbReference type="SUPFAM" id="SSF55729">
    <property type="entry name" value="Acyl-CoA N-acyltransferases (Nat)"/>
    <property type="match status" value="1"/>
</dbReference>
<reference evidence="17" key="1">
    <citation type="submission" date="2020-04" db="EMBL/GenBank/DDBJ databases">
        <authorList>
            <person name="Neveu A P."/>
        </authorList>
    </citation>
    <scope>NUCLEOTIDE SEQUENCE</scope>
    <source>
        <tissue evidence="17">Whole embryo</tissue>
    </source>
</reference>
<gene>
    <name evidence="17" type="primary">Naa60</name>
</gene>
<dbReference type="PANTHER" id="PTHR14744">
    <property type="entry name" value="N-ALPHA-ACETYLTRANSFERASE 60"/>
    <property type="match status" value="1"/>
</dbReference>
<evidence type="ECO:0000256" key="4">
    <source>
        <dbReference type="ARBA" id="ARBA00022853"/>
    </source>
</evidence>
<evidence type="ECO:0000256" key="8">
    <source>
        <dbReference type="ARBA" id="ARBA00026144"/>
    </source>
</evidence>
<comment type="function">
    <text evidence="12">N-alpha-acetyltransferase that specifically mediates the acetylation of N-terminal residues of the transmembrane proteins, with a strong preference for N-termini facing the cytosol. Displays N-terminal acetyltransferase activity towards a range of N-terminal sequences including those starting with Met-Lys, Met-Val, Met-Ala and Met-Met. Required for normal chromosomal segregation during anaphase. May also show histone acetyltransferase activity; such results are however unclear in vivo and would require additional experimental evidences.</text>
</comment>
<dbReference type="EMBL" id="LR788319">
    <property type="protein sequence ID" value="CAB3264181.1"/>
    <property type="molecule type" value="mRNA"/>
</dbReference>